<feature type="chain" id="PRO_5039311570" evidence="8">
    <location>
        <begin position="27"/>
        <end position="357"/>
    </location>
</feature>
<evidence type="ECO:0000313" key="10">
    <source>
        <dbReference type="Proteomes" id="UP000235739"/>
    </source>
</evidence>
<evidence type="ECO:0000256" key="2">
    <source>
        <dbReference type="ARBA" id="ARBA00022448"/>
    </source>
</evidence>
<dbReference type="PANTHER" id="PTHR42953">
    <property type="entry name" value="HIGH-AFFINITY ZINC UPTAKE SYSTEM PROTEIN ZNUA-RELATED"/>
    <property type="match status" value="1"/>
</dbReference>
<dbReference type="SUPFAM" id="SSF53807">
    <property type="entry name" value="Helical backbone' metal receptor"/>
    <property type="match status" value="1"/>
</dbReference>
<keyword evidence="6" id="KW-0175">Coiled coil</keyword>
<dbReference type="GO" id="GO:0030001">
    <property type="term" value="P:metal ion transport"/>
    <property type="evidence" value="ECO:0007669"/>
    <property type="project" value="InterPro"/>
</dbReference>
<feature type="compositionally biased region" description="Basic and acidic residues" evidence="7">
    <location>
        <begin position="143"/>
        <end position="181"/>
    </location>
</feature>
<dbReference type="GO" id="GO:0007155">
    <property type="term" value="P:cell adhesion"/>
    <property type="evidence" value="ECO:0007669"/>
    <property type="project" value="InterPro"/>
</dbReference>
<comment type="subcellular location">
    <subcellularLocation>
        <location evidence="1">Cell envelope</location>
    </subcellularLocation>
</comment>
<dbReference type="PANTHER" id="PTHR42953:SF1">
    <property type="entry name" value="METAL-BINDING PROTEIN HI_0362-RELATED"/>
    <property type="match status" value="1"/>
</dbReference>
<keyword evidence="3" id="KW-0479">Metal-binding</keyword>
<keyword evidence="2 5" id="KW-0813">Transport</keyword>
<feature type="coiled-coil region" evidence="6">
    <location>
        <begin position="198"/>
        <end position="237"/>
    </location>
</feature>
<evidence type="ECO:0000256" key="4">
    <source>
        <dbReference type="ARBA" id="ARBA00022729"/>
    </source>
</evidence>
<evidence type="ECO:0000256" key="7">
    <source>
        <dbReference type="SAM" id="MobiDB-lite"/>
    </source>
</evidence>
<dbReference type="GO" id="GO:0046872">
    <property type="term" value="F:metal ion binding"/>
    <property type="evidence" value="ECO:0007669"/>
    <property type="project" value="UniProtKB-KW"/>
</dbReference>
<name>A0A2N7S1S7_9MICC</name>
<evidence type="ECO:0000256" key="5">
    <source>
        <dbReference type="RuleBase" id="RU003512"/>
    </source>
</evidence>
<dbReference type="EMBL" id="PNQX01000001">
    <property type="protein sequence ID" value="PMQ20096.1"/>
    <property type="molecule type" value="Genomic_DNA"/>
</dbReference>
<gene>
    <name evidence="9" type="ORF">CIK84_00230</name>
</gene>
<comment type="similarity">
    <text evidence="5">Belongs to the bacterial solute-binding protein 9 family.</text>
</comment>
<evidence type="ECO:0000256" key="3">
    <source>
        <dbReference type="ARBA" id="ARBA00022723"/>
    </source>
</evidence>
<dbReference type="Gene3D" id="3.40.50.1980">
    <property type="entry name" value="Nitrogenase molybdenum iron protein domain"/>
    <property type="match status" value="2"/>
</dbReference>
<evidence type="ECO:0000256" key="8">
    <source>
        <dbReference type="SAM" id="SignalP"/>
    </source>
</evidence>
<sequence>MVSPMKNYRKLLAAAVVLPAAGLILAGCGSPTESEASQSDAALSVVATTNVYGQIARAIGGESVAVSEIITSTAQDPHSYEPTARDKLSISEADVVLANGGGYDQFMDSLVSSLPKKALGQITLMHAVDSSPVAEQAEDEHEGESAEGHAQHADEAEHEGESAQEHAQHADEEHAEDEREGHAHAGYNEHIWYDLDSLEALAGELAESFSKLDAANAEQYKQNAATFTEGLAKLEGQLQAAKLDGKSFMMTEPVPFHLLQDAGMDNLTPEGLSEAIEEGEGVAPLTLKTAKDKLAAGEADILAYNVQTEGSETQQLKKSAEQGEVPVVDFTETIQDDSSYLEWMESNISDLDSAING</sequence>
<accession>A0A2N7S1S7</accession>
<evidence type="ECO:0000313" key="9">
    <source>
        <dbReference type="EMBL" id="PMQ20096.1"/>
    </source>
</evidence>
<feature type="region of interest" description="Disordered" evidence="7">
    <location>
        <begin position="130"/>
        <end position="181"/>
    </location>
</feature>
<proteinExistence type="inferred from homology"/>
<dbReference type="Proteomes" id="UP000235739">
    <property type="component" value="Unassembled WGS sequence"/>
</dbReference>
<dbReference type="Pfam" id="PF01297">
    <property type="entry name" value="ZnuA"/>
    <property type="match status" value="1"/>
</dbReference>
<dbReference type="InterPro" id="IPR006128">
    <property type="entry name" value="Lipoprotein_PsaA-like"/>
</dbReference>
<protein>
    <submittedName>
        <fullName evidence="9">Metal ABC transporter substrate-binding protein</fullName>
    </submittedName>
</protein>
<evidence type="ECO:0000256" key="6">
    <source>
        <dbReference type="SAM" id="Coils"/>
    </source>
</evidence>
<feature type="signal peptide" evidence="8">
    <location>
        <begin position="1"/>
        <end position="26"/>
    </location>
</feature>
<dbReference type="InterPro" id="IPR006127">
    <property type="entry name" value="ZnuA-like"/>
</dbReference>
<organism evidence="9 10">
    <name type="scientific">Glutamicibacter arilaitensis</name>
    <dbReference type="NCBI Taxonomy" id="256701"/>
    <lineage>
        <taxon>Bacteria</taxon>
        <taxon>Bacillati</taxon>
        <taxon>Actinomycetota</taxon>
        <taxon>Actinomycetes</taxon>
        <taxon>Micrococcales</taxon>
        <taxon>Micrococcaceae</taxon>
        <taxon>Glutamicibacter</taxon>
    </lineage>
</organism>
<dbReference type="PRINTS" id="PR00690">
    <property type="entry name" value="ADHESNFAMILY"/>
</dbReference>
<comment type="caution">
    <text evidence="9">The sequence shown here is derived from an EMBL/GenBank/DDBJ whole genome shotgun (WGS) entry which is preliminary data.</text>
</comment>
<dbReference type="PROSITE" id="PS51257">
    <property type="entry name" value="PROKAR_LIPOPROTEIN"/>
    <property type="match status" value="1"/>
</dbReference>
<evidence type="ECO:0000256" key="1">
    <source>
        <dbReference type="ARBA" id="ARBA00004196"/>
    </source>
</evidence>
<dbReference type="GO" id="GO:0030313">
    <property type="term" value="C:cell envelope"/>
    <property type="evidence" value="ECO:0007669"/>
    <property type="project" value="UniProtKB-SubCell"/>
</dbReference>
<dbReference type="AlphaFoldDB" id="A0A2N7S1S7"/>
<dbReference type="InterPro" id="IPR050492">
    <property type="entry name" value="Bact_metal-bind_prot9"/>
</dbReference>
<reference evidence="9 10" key="1">
    <citation type="journal article" date="2017" name="Elife">
        <title>Extensive horizontal gene transfer in cheese-associated bacteria.</title>
        <authorList>
            <person name="Bonham K.S."/>
            <person name="Wolfe B.E."/>
            <person name="Dutton R.J."/>
        </authorList>
    </citation>
    <scope>NUCLEOTIDE SEQUENCE [LARGE SCALE GENOMIC DNA]</scope>
    <source>
        <strain evidence="9 10">JB182</strain>
    </source>
</reference>
<keyword evidence="4 8" id="KW-0732">Signal</keyword>